<dbReference type="EMBL" id="BOPO01000076">
    <property type="protein sequence ID" value="GIL28690.1"/>
    <property type="molecule type" value="Genomic_DNA"/>
</dbReference>
<dbReference type="PANTHER" id="PTHR10412">
    <property type="entry name" value="MANNOSYL-OLIGOSACCHARIDE GLUCOSIDASE"/>
    <property type="match status" value="1"/>
</dbReference>
<evidence type="ECO:0000259" key="4">
    <source>
        <dbReference type="Pfam" id="PF22422"/>
    </source>
</evidence>
<dbReference type="SUPFAM" id="SSF48208">
    <property type="entry name" value="Six-hairpin glycosidases"/>
    <property type="match status" value="1"/>
</dbReference>
<keyword evidence="6" id="KW-1185">Reference proteome</keyword>
<dbReference type="InterPro" id="IPR012341">
    <property type="entry name" value="6hp_glycosidase-like_sf"/>
</dbReference>
<keyword evidence="3" id="KW-0326">Glycosidase</keyword>
<comment type="similarity">
    <text evidence="1">Belongs to the glycosyl hydrolase 63 family.</text>
</comment>
<evidence type="ECO:0000256" key="3">
    <source>
        <dbReference type="ARBA" id="ARBA00023295"/>
    </source>
</evidence>
<sequence>MDERLWSAAAAVLAGNDAGGWTRAAPHLYPHQWSWDSAFVAVGWAHLSVPRALTELRSLFAGQWANGMVSHIVYDPAAAAESYFPDPARWGTGVAAAAPDRPTSGICQPPVHALALAHLAEVADRAATRPAGPDRTGGARDDVDRVDAALVELYPKVLAWHRYLATERDPQGSGLVSIYHPWESGTDNSPRFDAALARVEVGDLPPYRRRDTGHVADPAQRPSDAEYDRYLWLVELLRRAGYADDRIAATHPLVLKDVLFSAILVAANDALGRIAARIGAPAADRAVIAGWRDRGRAAVDACYDPRLRLCLDRDVRAGTPVRCRTVAGFAGLVAGGERRSELLAELASARFLGDARLRWPVPPSTSPADPAFRPRTYWRGPSWPVLGWLLWRSLGSLGEHTAAAALRAASLEQVSTAGFAEYVEPFTGEPLGSPDQSWTAAVTLDWLAAG</sequence>
<dbReference type="AlphaFoldDB" id="A0A8J4ELZ7"/>
<dbReference type="Gene3D" id="1.50.10.10">
    <property type="match status" value="1"/>
</dbReference>
<evidence type="ECO:0000256" key="1">
    <source>
        <dbReference type="ARBA" id="ARBA00010833"/>
    </source>
</evidence>
<feature type="domain" description="Mannosylglycerate hydrolase MGH1-like glycoside hydrolase" evidence="4">
    <location>
        <begin position="29"/>
        <end position="439"/>
    </location>
</feature>
<dbReference type="Pfam" id="PF22422">
    <property type="entry name" value="MGH1-like_GH"/>
    <property type="match status" value="1"/>
</dbReference>
<dbReference type="InterPro" id="IPR004888">
    <property type="entry name" value="Glycoside_hydrolase_63"/>
</dbReference>
<dbReference type="GO" id="GO:0006487">
    <property type="term" value="P:protein N-linked glycosylation"/>
    <property type="evidence" value="ECO:0007669"/>
    <property type="project" value="TreeGrafter"/>
</dbReference>
<dbReference type="Proteomes" id="UP000614996">
    <property type="component" value="Unassembled WGS sequence"/>
</dbReference>
<name>A0A8J4ELZ7_9ACTN</name>
<dbReference type="InterPro" id="IPR008928">
    <property type="entry name" value="6-hairpin_glycosidase_sf"/>
</dbReference>
<gene>
    <name evidence="5" type="ORF">NUM_39440</name>
</gene>
<dbReference type="GO" id="GO:0004573">
    <property type="term" value="F:Glc3Man9GlcNAc2 oligosaccharide glucosidase activity"/>
    <property type="evidence" value="ECO:0007669"/>
    <property type="project" value="InterPro"/>
</dbReference>
<organism evidence="5 6">
    <name type="scientific">Actinocatenispora comari</name>
    <dbReference type="NCBI Taxonomy" id="2807577"/>
    <lineage>
        <taxon>Bacteria</taxon>
        <taxon>Bacillati</taxon>
        <taxon>Actinomycetota</taxon>
        <taxon>Actinomycetes</taxon>
        <taxon>Micromonosporales</taxon>
        <taxon>Micromonosporaceae</taxon>
        <taxon>Actinocatenispora</taxon>
    </lineage>
</organism>
<reference evidence="6" key="1">
    <citation type="journal article" date="2021" name="Int. J. Syst. Evol. Microbiol.">
        <title>Actinocatenispora comari sp. nov., an endophytic actinomycete isolated from aerial parts of Comarum salesowianum.</title>
        <authorList>
            <person name="Oyunbileg N."/>
            <person name="Iizaka Y."/>
            <person name="Hamada M."/>
            <person name="Davaapurev B.O."/>
            <person name="Fukumoto A."/>
            <person name="Tsetseg B."/>
            <person name="Kato F."/>
            <person name="Tamura T."/>
            <person name="Batkhuu J."/>
            <person name="Anzai Y."/>
        </authorList>
    </citation>
    <scope>NUCLEOTIDE SEQUENCE [LARGE SCALE GENOMIC DNA]</scope>
    <source>
        <strain evidence="6">NUM-2625</strain>
    </source>
</reference>
<dbReference type="GO" id="GO:0009311">
    <property type="term" value="P:oligosaccharide metabolic process"/>
    <property type="evidence" value="ECO:0007669"/>
    <property type="project" value="InterPro"/>
</dbReference>
<dbReference type="PANTHER" id="PTHR10412:SF11">
    <property type="entry name" value="MANNOSYL-OLIGOSACCHARIDE GLUCOSIDASE"/>
    <property type="match status" value="1"/>
</dbReference>
<protein>
    <recommendedName>
        <fullName evidence="4">Mannosylglycerate hydrolase MGH1-like glycoside hydrolase domain-containing protein</fullName>
    </recommendedName>
</protein>
<dbReference type="RefSeq" id="WP_207126402.1">
    <property type="nucleotide sequence ID" value="NZ_BOPO01000076.1"/>
</dbReference>
<dbReference type="InterPro" id="IPR054491">
    <property type="entry name" value="MGH1-like_GH"/>
</dbReference>
<comment type="caution">
    <text evidence="5">The sequence shown here is derived from an EMBL/GenBank/DDBJ whole genome shotgun (WGS) entry which is preliminary data.</text>
</comment>
<evidence type="ECO:0000313" key="5">
    <source>
        <dbReference type="EMBL" id="GIL28690.1"/>
    </source>
</evidence>
<evidence type="ECO:0000313" key="6">
    <source>
        <dbReference type="Proteomes" id="UP000614996"/>
    </source>
</evidence>
<proteinExistence type="inferred from homology"/>
<evidence type="ECO:0000256" key="2">
    <source>
        <dbReference type="ARBA" id="ARBA00022801"/>
    </source>
</evidence>
<accession>A0A8J4ELZ7</accession>
<keyword evidence="2" id="KW-0378">Hydrolase</keyword>